<dbReference type="EMBL" id="CP058905">
    <property type="protein sequence ID" value="QLK00574.1"/>
    <property type="molecule type" value="Genomic_DNA"/>
</dbReference>
<accession>A0A7D5YFU1</accession>
<dbReference type="GO" id="GO:0016491">
    <property type="term" value="F:oxidoreductase activity"/>
    <property type="evidence" value="ECO:0007669"/>
    <property type="project" value="UniProtKB-KW"/>
</dbReference>
<keyword evidence="2" id="KW-0560">Oxidoreductase</keyword>
<dbReference type="Pfam" id="PF00106">
    <property type="entry name" value="adh_short"/>
    <property type="match status" value="1"/>
</dbReference>
<dbReference type="SUPFAM" id="SSF51735">
    <property type="entry name" value="NAD(P)-binding Rossmann-fold domains"/>
    <property type="match status" value="1"/>
</dbReference>
<protein>
    <submittedName>
        <fullName evidence="3">SDR family NAD(P)-dependent oxidoreductase</fullName>
    </submittedName>
</protein>
<sequence length="298" mass="31929">MTWTAQDISDQTDRTFLVTGANSGLGYVTALELARHHGHVIMVVRNEAKGREALASIGAAVPGASLQLLVADMADLDSVKRLAAGLRDHTIDVLVNNAGIMMPPRSLSPQGHESQFATNHLGHFALTGLLLDQITDRIVTVSSDLHRSGSIHWDDLTGAKKYSPAGFYSQSKFANVLFGLELDRRLRAAGSAVRSIITHPGYAATNLQTTGPTGMMKVLGRITNRVFAQPVQKGAWSQLYAAVSPEALSGQYIGPKGRSGFPTVQDPVAAATSPESAKRLWELSEDLTSVHYHLPVTA</sequence>
<dbReference type="PANTHER" id="PTHR24320:SF148">
    <property type="entry name" value="NAD(P)-BINDING ROSSMANN-FOLD SUPERFAMILY PROTEIN"/>
    <property type="match status" value="1"/>
</dbReference>
<dbReference type="CDD" id="cd05327">
    <property type="entry name" value="retinol-DH_like_SDR_c_like"/>
    <property type="match status" value="1"/>
</dbReference>
<name>A0A7D5YFU1_9ACTN</name>
<dbReference type="InterPro" id="IPR036291">
    <property type="entry name" value="NAD(P)-bd_dom_sf"/>
</dbReference>
<evidence type="ECO:0000256" key="1">
    <source>
        <dbReference type="ARBA" id="ARBA00006484"/>
    </source>
</evidence>
<dbReference type="InterPro" id="IPR002347">
    <property type="entry name" value="SDR_fam"/>
</dbReference>
<reference evidence="3" key="1">
    <citation type="submission" date="2020-08" db="EMBL/GenBank/DDBJ databases">
        <title>A bifunctional nitrone conjugated secondary metabolite targeting the ribosome.</title>
        <authorList>
            <person name="Limbrick E.M."/>
            <person name="Graf M."/>
            <person name="Derewacz D.K."/>
            <person name="Nguyen F."/>
            <person name="Spraggins J.M."/>
            <person name="Wieland M."/>
            <person name="Ynigez-Gutierrez A.E."/>
            <person name="Reisman B.J."/>
            <person name="Zinshteyn B."/>
            <person name="McCulloch K."/>
            <person name="Iverson T.M."/>
            <person name="Green R."/>
            <person name="Wilson D.N."/>
            <person name="Bachmann B.O."/>
        </authorList>
    </citation>
    <scope>NUCLEOTIDE SEQUENCE</scope>
    <source>
        <strain evidence="3">Africana</strain>
    </source>
</reference>
<dbReference type="AlphaFoldDB" id="A0A7D5YFU1"/>
<evidence type="ECO:0000313" key="3">
    <source>
        <dbReference type="EMBL" id="QLK00574.1"/>
    </source>
</evidence>
<proteinExistence type="inferred from homology"/>
<dbReference type="Gene3D" id="3.40.50.720">
    <property type="entry name" value="NAD(P)-binding Rossmann-like Domain"/>
    <property type="match status" value="1"/>
</dbReference>
<comment type="similarity">
    <text evidence="1">Belongs to the short-chain dehydrogenases/reductases (SDR) family.</text>
</comment>
<evidence type="ECO:0000256" key="2">
    <source>
        <dbReference type="ARBA" id="ARBA00023002"/>
    </source>
</evidence>
<dbReference type="NCBIfam" id="NF004846">
    <property type="entry name" value="PRK06197.1"/>
    <property type="match status" value="1"/>
</dbReference>
<gene>
    <name evidence="3" type="ORF">HZU44_11450</name>
</gene>
<dbReference type="PRINTS" id="PR00081">
    <property type="entry name" value="GDHRDH"/>
</dbReference>
<dbReference type="PANTHER" id="PTHR24320">
    <property type="entry name" value="RETINOL DEHYDROGENASE"/>
    <property type="match status" value="1"/>
</dbReference>
<organism evidence="3">
    <name type="scientific">Micromonospora carbonacea</name>
    <dbReference type="NCBI Taxonomy" id="47853"/>
    <lineage>
        <taxon>Bacteria</taxon>
        <taxon>Bacillati</taxon>
        <taxon>Actinomycetota</taxon>
        <taxon>Actinomycetes</taxon>
        <taxon>Micromonosporales</taxon>
        <taxon>Micromonosporaceae</taxon>
        <taxon>Micromonospora</taxon>
    </lineage>
</organism>